<dbReference type="Gramene" id="AET3Gv20173700.3">
    <property type="protein sequence ID" value="AET3Gv20173700.3"/>
    <property type="gene ID" value="AET3Gv20173700"/>
</dbReference>
<reference evidence="4" key="1">
    <citation type="journal article" date="2014" name="Science">
        <title>Ancient hybridizations among the ancestral genomes of bread wheat.</title>
        <authorList>
            <consortium name="International Wheat Genome Sequencing Consortium,"/>
            <person name="Marcussen T."/>
            <person name="Sandve S.R."/>
            <person name="Heier L."/>
            <person name="Spannagl M."/>
            <person name="Pfeifer M."/>
            <person name="Jakobsen K.S."/>
            <person name="Wulff B.B."/>
            <person name="Steuernagel B."/>
            <person name="Mayer K.F."/>
            <person name="Olsen O.A."/>
        </authorList>
    </citation>
    <scope>NUCLEOTIDE SEQUENCE [LARGE SCALE GENOMIC DNA]</scope>
    <source>
        <strain evidence="4">cv. AL8/78</strain>
    </source>
</reference>
<dbReference type="InterPro" id="IPR036047">
    <property type="entry name" value="F-box-like_dom_sf"/>
</dbReference>
<dbReference type="AlphaFoldDB" id="A0A453E078"/>
<proteinExistence type="predicted"/>
<dbReference type="Gene3D" id="1.20.1280.50">
    <property type="match status" value="1"/>
</dbReference>
<dbReference type="EnsemblPlants" id="AET3Gv20173700.3">
    <property type="protein sequence ID" value="AET3Gv20173700.3"/>
    <property type="gene ID" value="AET3Gv20173700"/>
</dbReference>
<evidence type="ECO:0000259" key="2">
    <source>
        <dbReference type="Pfam" id="PF12937"/>
    </source>
</evidence>
<reference evidence="3" key="3">
    <citation type="journal article" date="2017" name="Nature">
        <title>Genome sequence of the progenitor of the wheat D genome Aegilops tauschii.</title>
        <authorList>
            <person name="Luo M.C."/>
            <person name="Gu Y.Q."/>
            <person name="Puiu D."/>
            <person name="Wang H."/>
            <person name="Twardziok S.O."/>
            <person name="Deal K.R."/>
            <person name="Huo N."/>
            <person name="Zhu T."/>
            <person name="Wang L."/>
            <person name="Wang Y."/>
            <person name="McGuire P.E."/>
            <person name="Liu S."/>
            <person name="Long H."/>
            <person name="Ramasamy R.K."/>
            <person name="Rodriguez J.C."/>
            <person name="Van S.L."/>
            <person name="Yuan L."/>
            <person name="Wang Z."/>
            <person name="Xia Z."/>
            <person name="Xiao L."/>
            <person name="Anderson O.D."/>
            <person name="Ouyang S."/>
            <person name="Liang Y."/>
            <person name="Zimin A.V."/>
            <person name="Pertea G."/>
            <person name="Qi P."/>
            <person name="Bennetzen J.L."/>
            <person name="Dai X."/>
            <person name="Dawson M.W."/>
            <person name="Muller H.G."/>
            <person name="Kugler K."/>
            <person name="Rivarola-Duarte L."/>
            <person name="Spannagl M."/>
            <person name="Mayer K.F.X."/>
            <person name="Lu F.H."/>
            <person name="Bevan M.W."/>
            <person name="Leroy P."/>
            <person name="Li P."/>
            <person name="You F.M."/>
            <person name="Sun Q."/>
            <person name="Liu Z."/>
            <person name="Lyons E."/>
            <person name="Wicker T."/>
            <person name="Salzberg S.L."/>
            <person name="Devos K.M."/>
            <person name="Dvorak J."/>
        </authorList>
    </citation>
    <scope>NUCLEOTIDE SEQUENCE [LARGE SCALE GENOMIC DNA]</scope>
    <source>
        <strain evidence="3">cv. AL8/78</strain>
    </source>
</reference>
<name>A0A453E078_AEGTS</name>
<reference evidence="3" key="4">
    <citation type="submission" date="2019-03" db="UniProtKB">
        <authorList>
            <consortium name="EnsemblPlants"/>
        </authorList>
    </citation>
    <scope>IDENTIFICATION</scope>
</reference>
<dbReference type="Pfam" id="PF12937">
    <property type="entry name" value="F-box-like"/>
    <property type="match status" value="1"/>
</dbReference>
<evidence type="ECO:0000256" key="1">
    <source>
        <dbReference type="SAM" id="MobiDB-lite"/>
    </source>
</evidence>
<reference evidence="3" key="5">
    <citation type="journal article" date="2021" name="G3 (Bethesda)">
        <title>Aegilops tauschii genome assembly Aet v5.0 features greater sequence contiguity and improved annotation.</title>
        <authorList>
            <person name="Wang L."/>
            <person name="Zhu T."/>
            <person name="Rodriguez J.C."/>
            <person name="Deal K.R."/>
            <person name="Dubcovsky J."/>
            <person name="McGuire P.E."/>
            <person name="Lux T."/>
            <person name="Spannagl M."/>
            <person name="Mayer K.F.X."/>
            <person name="Baldrich P."/>
            <person name="Meyers B.C."/>
            <person name="Huo N."/>
            <person name="Gu Y.Q."/>
            <person name="Zhou H."/>
            <person name="Devos K.M."/>
            <person name="Bennetzen J.L."/>
            <person name="Unver T."/>
            <person name="Budak H."/>
            <person name="Gulick P.J."/>
            <person name="Galiba G."/>
            <person name="Kalapos B."/>
            <person name="Nelson D.R."/>
            <person name="Li P."/>
            <person name="You F.M."/>
            <person name="Luo M.C."/>
            <person name="Dvorak J."/>
        </authorList>
    </citation>
    <scope>NUCLEOTIDE SEQUENCE [LARGE SCALE GENOMIC DNA]</scope>
    <source>
        <strain evidence="3">cv. AL8/78</strain>
    </source>
</reference>
<dbReference type="PANTHER" id="PTHR31960">
    <property type="entry name" value="F-BOX PROTEIN PP2-A15"/>
    <property type="match status" value="1"/>
</dbReference>
<accession>A0A453E078</accession>
<feature type="domain" description="F-box" evidence="2">
    <location>
        <begin position="16"/>
        <end position="59"/>
    </location>
</feature>
<feature type="compositionally biased region" description="Basic and acidic residues" evidence="1">
    <location>
        <begin position="219"/>
        <end position="231"/>
    </location>
</feature>
<protein>
    <recommendedName>
        <fullName evidence="2">F-box domain-containing protein</fullName>
    </recommendedName>
</protein>
<dbReference type="SUPFAM" id="SSF81383">
    <property type="entry name" value="F-box domain"/>
    <property type="match status" value="1"/>
</dbReference>
<reference evidence="4" key="2">
    <citation type="journal article" date="2017" name="Nat. Plants">
        <title>The Aegilops tauschii genome reveals multiple impacts of transposons.</title>
        <authorList>
            <person name="Zhao G."/>
            <person name="Zou C."/>
            <person name="Li K."/>
            <person name="Wang K."/>
            <person name="Li T."/>
            <person name="Gao L."/>
            <person name="Zhang X."/>
            <person name="Wang H."/>
            <person name="Yang Z."/>
            <person name="Liu X."/>
            <person name="Jiang W."/>
            <person name="Mao L."/>
            <person name="Kong X."/>
            <person name="Jiao Y."/>
            <person name="Jia J."/>
        </authorList>
    </citation>
    <scope>NUCLEOTIDE SEQUENCE [LARGE SCALE GENOMIC DNA]</scope>
    <source>
        <strain evidence="4">cv. AL8/78</strain>
    </source>
</reference>
<dbReference type="CDD" id="cd22162">
    <property type="entry name" value="F-box_AtSKIP3-like"/>
    <property type="match status" value="1"/>
</dbReference>
<feature type="compositionally biased region" description="Gly residues" evidence="1">
    <location>
        <begin position="253"/>
        <end position="263"/>
    </location>
</feature>
<dbReference type="Proteomes" id="UP000015105">
    <property type="component" value="Chromosome 3D"/>
</dbReference>
<feature type="compositionally biased region" description="Basic residues" evidence="1">
    <location>
        <begin position="88"/>
        <end position="100"/>
    </location>
</feature>
<keyword evidence="4" id="KW-1185">Reference proteome</keyword>
<feature type="region of interest" description="Disordered" evidence="1">
    <location>
        <begin position="86"/>
        <end position="110"/>
    </location>
</feature>
<dbReference type="InterPro" id="IPR001810">
    <property type="entry name" value="F-box_dom"/>
</dbReference>
<evidence type="ECO:0000313" key="4">
    <source>
        <dbReference type="Proteomes" id="UP000015105"/>
    </source>
</evidence>
<organism evidence="3 4">
    <name type="scientific">Aegilops tauschii subsp. strangulata</name>
    <name type="common">Goatgrass</name>
    <dbReference type="NCBI Taxonomy" id="200361"/>
    <lineage>
        <taxon>Eukaryota</taxon>
        <taxon>Viridiplantae</taxon>
        <taxon>Streptophyta</taxon>
        <taxon>Embryophyta</taxon>
        <taxon>Tracheophyta</taxon>
        <taxon>Spermatophyta</taxon>
        <taxon>Magnoliopsida</taxon>
        <taxon>Liliopsida</taxon>
        <taxon>Poales</taxon>
        <taxon>Poaceae</taxon>
        <taxon>BOP clade</taxon>
        <taxon>Pooideae</taxon>
        <taxon>Triticodae</taxon>
        <taxon>Triticeae</taxon>
        <taxon>Triticinae</taxon>
        <taxon>Aegilops</taxon>
    </lineage>
</organism>
<feature type="region of interest" description="Disordered" evidence="1">
    <location>
        <begin position="174"/>
        <end position="263"/>
    </location>
</feature>
<dbReference type="PANTHER" id="PTHR31960:SF26">
    <property type="entry name" value="F-BOX DOMAIN CONTAINING PROTEIN"/>
    <property type="match status" value="1"/>
</dbReference>
<sequence>LMAMATAATEEDRTRLCDLPEACVAHVIALTSPRDACRCAAVSPCFRDAAESDVVWARFLPPDYRAILQLHQAPAGVGLEQEGDLPRAHRRGRSGGRCRHGGVAGQGERGQVRGAVGEEAQPAVGGRRVQLEVDAPPALQVRGRGPAGGLHVPGHLCSAPHRGADTGHRVHSVPRLRHHGRPPWPELPGPGDNGQRGWQCSVPPYRVPPPRRRQGTQVQRRERYGRCRREGAGAPRRRVVGGGDGTAAHGQRGSDGGGGGREL</sequence>
<evidence type="ECO:0000313" key="3">
    <source>
        <dbReference type="EnsemblPlants" id="AET3Gv20173700.3"/>
    </source>
</evidence>